<keyword evidence="1" id="KW-0812">Transmembrane</keyword>
<feature type="transmembrane region" description="Helical" evidence="1">
    <location>
        <begin position="107"/>
        <end position="128"/>
    </location>
</feature>
<feature type="transmembrane region" description="Helical" evidence="1">
    <location>
        <begin position="57"/>
        <end position="74"/>
    </location>
</feature>
<dbReference type="AlphaFoldDB" id="A0A5S5ME28"/>
<keyword evidence="3" id="KW-1185">Reference proteome</keyword>
<feature type="transmembrane region" description="Helical" evidence="1">
    <location>
        <begin position="81"/>
        <end position="101"/>
    </location>
</feature>
<evidence type="ECO:0000313" key="3">
    <source>
        <dbReference type="Proteomes" id="UP000321899"/>
    </source>
</evidence>
<feature type="transmembrane region" description="Helical" evidence="1">
    <location>
        <begin position="12"/>
        <end position="37"/>
    </location>
</feature>
<feature type="transmembrane region" description="Helical" evidence="1">
    <location>
        <begin position="251"/>
        <end position="271"/>
    </location>
</feature>
<dbReference type="PANTHER" id="PTHR41324">
    <property type="entry name" value="MEMBRANE PROTEIN-RELATED"/>
    <property type="match status" value="1"/>
</dbReference>
<evidence type="ECO:0000256" key="1">
    <source>
        <dbReference type="SAM" id="Phobius"/>
    </source>
</evidence>
<dbReference type="Proteomes" id="UP000321899">
    <property type="component" value="Unassembled WGS sequence"/>
</dbReference>
<organism evidence="2 3">
    <name type="scientific">Desulfobotulus mexicanus</name>
    <dbReference type="NCBI Taxonomy" id="2586642"/>
    <lineage>
        <taxon>Bacteria</taxon>
        <taxon>Pseudomonadati</taxon>
        <taxon>Thermodesulfobacteriota</taxon>
        <taxon>Desulfobacteria</taxon>
        <taxon>Desulfobacterales</taxon>
        <taxon>Desulfobacteraceae</taxon>
        <taxon>Desulfobotulus</taxon>
    </lineage>
</organism>
<evidence type="ECO:0000313" key="2">
    <source>
        <dbReference type="EMBL" id="TYT73940.1"/>
    </source>
</evidence>
<gene>
    <name evidence="2" type="ORF">FIM25_12305</name>
</gene>
<dbReference type="InterPro" id="IPR018710">
    <property type="entry name" value="DUF2232"/>
</dbReference>
<dbReference type="RefSeq" id="WP_139449763.1">
    <property type="nucleotide sequence ID" value="NZ_VDMB01000017.1"/>
</dbReference>
<accession>A0A5S5ME28</accession>
<feature type="transmembrane region" description="Helical" evidence="1">
    <location>
        <begin position="226"/>
        <end position="244"/>
    </location>
</feature>
<comment type="caution">
    <text evidence="2">The sequence shown here is derived from an EMBL/GenBank/DDBJ whole genome shotgun (WGS) entry which is preliminary data.</text>
</comment>
<dbReference type="PANTHER" id="PTHR41324:SF1">
    <property type="entry name" value="DUF2232 DOMAIN-CONTAINING PROTEIN"/>
    <property type="match status" value="1"/>
</dbReference>
<protein>
    <submittedName>
        <fullName evidence="2">DUF2232 domain-containing protein</fullName>
    </submittedName>
</protein>
<dbReference type="OrthoDB" id="12714at2"/>
<sequence length="320" mass="35497">MVRDGEKGIDIKNLAGIFILAGFLATAGVLLPFVGVFPALFLPLPMLILRLENREPFPALILAALVLGIPLLFTGRITSDLIFYAGMLLYGFAMGEGWRQGISKEVFVLKGLLMVLGAGCAAVILLAIGQGTGPLALIEQHVAANLAMTLEIYRQMEMPAETLALFEAAIPRLEYTLTRLLPAIAAFILIFAAWLNLLAARPMARHRKIQVADLGLFRNWGVPPNYIWGMIFAALILMVPIPLVRIMGVTCLLVLLPMYFLQGMAILAYWFHHRAVPPIIRNALYALMLIQQILFLVVLVIGIFDTWLNFRKRIEKKPQP</sequence>
<dbReference type="Pfam" id="PF09991">
    <property type="entry name" value="DUF2232"/>
    <property type="match status" value="1"/>
</dbReference>
<name>A0A5S5ME28_9BACT</name>
<reference evidence="2 3" key="1">
    <citation type="submission" date="2019-06" db="EMBL/GenBank/DDBJ databases">
        <title>Desulfobotulus mexicanus sp. nov., a novel sulfate-reducing bacterium isolated from the sediment of an alkaline crater lake in Mexico.</title>
        <authorList>
            <person name="Hirschler-Rea A."/>
        </authorList>
    </citation>
    <scope>NUCLEOTIDE SEQUENCE [LARGE SCALE GENOMIC DNA]</scope>
    <source>
        <strain evidence="2 3">PAR22N</strain>
    </source>
</reference>
<feature type="transmembrane region" description="Helical" evidence="1">
    <location>
        <begin position="283"/>
        <end position="308"/>
    </location>
</feature>
<proteinExistence type="predicted"/>
<keyword evidence="1" id="KW-0472">Membrane</keyword>
<feature type="transmembrane region" description="Helical" evidence="1">
    <location>
        <begin position="180"/>
        <end position="199"/>
    </location>
</feature>
<dbReference type="EMBL" id="VDMB01000017">
    <property type="protein sequence ID" value="TYT73940.1"/>
    <property type="molecule type" value="Genomic_DNA"/>
</dbReference>
<keyword evidence="1" id="KW-1133">Transmembrane helix</keyword>